<gene>
    <name evidence="1" type="ORF">SAMN05660976_07131</name>
</gene>
<dbReference type="OrthoDB" id="3468002at2"/>
<dbReference type="STRING" id="46177.SAMN05660976_07131"/>
<sequence length="197" mass="21179">MGDWFQTIVDVEATSEEAEALAAEVREWLVGSGVAAPERTPCVLDAELGHPPGPRAAEVADASGWSPDWPGSWSGGVSVLTGRTVFDGGQGDPTAVSCPHCSASVVLVDDCFELLDAAWAPFREVVHGWAEGRDVVLACPSCARPVAPAAWRWEDDYFAFGHLGFTFWNWPPLRPGFVSDLTARLHGHRVVLLDGKL</sequence>
<dbReference type="EMBL" id="FOBF01000023">
    <property type="protein sequence ID" value="SEN23712.1"/>
    <property type="molecule type" value="Genomic_DNA"/>
</dbReference>
<reference evidence="1 2" key="1">
    <citation type="submission" date="2016-10" db="EMBL/GenBank/DDBJ databases">
        <authorList>
            <person name="de Groot N.N."/>
        </authorList>
    </citation>
    <scope>NUCLEOTIDE SEQUENCE [LARGE SCALE GENOMIC DNA]</scope>
    <source>
        <strain evidence="1 2">DSM 43357</strain>
    </source>
</reference>
<dbReference type="Proteomes" id="UP000198953">
    <property type="component" value="Unassembled WGS sequence"/>
</dbReference>
<name>A0A1H8EW59_9ACTN</name>
<proteinExistence type="predicted"/>
<protein>
    <submittedName>
        <fullName evidence="1">Uncharacterized protein</fullName>
    </submittedName>
</protein>
<evidence type="ECO:0000313" key="2">
    <source>
        <dbReference type="Proteomes" id="UP000198953"/>
    </source>
</evidence>
<evidence type="ECO:0000313" key="1">
    <source>
        <dbReference type="EMBL" id="SEN23712.1"/>
    </source>
</evidence>
<keyword evidence="2" id="KW-1185">Reference proteome</keyword>
<organism evidence="1 2">
    <name type="scientific">Nonomuraea pusilla</name>
    <dbReference type="NCBI Taxonomy" id="46177"/>
    <lineage>
        <taxon>Bacteria</taxon>
        <taxon>Bacillati</taxon>
        <taxon>Actinomycetota</taxon>
        <taxon>Actinomycetes</taxon>
        <taxon>Streptosporangiales</taxon>
        <taxon>Streptosporangiaceae</taxon>
        <taxon>Nonomuraea</taxon>
    </lineage>
</organism>
<accession>A0A1H8EW59</accession>
<dbReference type="AlphaFoldDB" id="A0A1H8EW59"/>
<dbReference type="RefSeq" id="WP_055504294.1">
    <property type="nucleotide sequence ID" value="NZ_BBZG01000002.1"/>
</dbReference>